<dbReference type="PANTHER" id="PTHR46589">
    <property type="entry name" value="APOPTOTIC CHROMATIN CONDENSATION INDUCER IN THE NUCLEUS"/>
    <property type="match status" value="1"/>
</dbReference>
<feature type="compositionally biased region" description="Polar residues" evidence="1">
    <location>
        <begin position="325"/>
        <end position="336"/>
    </location>
</feature>
<dbReference type="GO" id="GO:0071011">
    <property type="term" value="C:precatalytic spliceosome"/>
    <property type="evidence" value="ECO:0007669"/>
    <property type="project" value="TreeGrafter"/>
</dbReference>
<feature type="compositionally biased region" description="Basic and acidic residues" evidence="1">
    <location>
        <begin position="245"/>
        <end position="270"/>
    </location>
</feature>
<feature type="region of interest" description="Disordered" evidence="1">
    <location>
        <begin position="524"/>
        <end position="619"/>
    </location>
</feature>
<name>A0A6S7HSH0_PARCT</name>
<feature type="region of interest" description="Disordered" evidence="1">
    <location>
        <begin position="439"/>
        <end position="484"/>
    </location>
</feature>
<reference evidence="2" key="1">
    <citation type="submission" date="2020-04" db="EMBL/GenBank/DDBJ databases">
        <authorList>
            <person name="Alioto T."/>
            <person name="Alioto T."/>
            <person name="Gomez Garrido J."/>
        </authorList>
    </citation>
    <scope>NUCLEOTIDE SEQUENCE</scope>
    <source>
        <strain evidence="2">A484AB</strain>
    </source>
</reference>
<proteinExistence type="predicted"/>
<dbReference type="SUPFAM" id="SSF54928">
    <property type="entry name" value="RNA-binding domain, RBD"/>
    <property type="match status" value="1"/>
</dbReference>
<dbReference type="InterPro" id="IPR034257">
    <property type="entry name" value="Acinus_RRM"/>
</dbReference>
<gene>
    <name evidence="2" type="ORF">PACLA_8A020657</name>
</gene>
<organism evidence="2 3">
    <name type="scientific">Paramuricea clavata</name>
    <name type="common">Red gorgonian</name>
    <name type="synonym">Violescent sea-whip</name>
    <dbReference type="NCBI Taxonomy" id="317549"/>
    <lineage>
        <taxon>Eukaryota</taxon>
        <taxon>Metazoa</taxon>
        <taxon>Cnidaria</taxon>
        <taxon>Anthozoa</taxon>
        <taxon>Octocorallia</taxon>
        <taxon>Malacalcyonacea</taxon>
        <taxon>Plexauridae</taxon>
        <taxon>Paramuricea</taxon>
    </lineage>
</organism>
<dbReference type="CDD" id="cd12432">
    <property type="entry name" value="RRM_ACINU"/>
    <property type="match status" value="1"/>
</dbReference>
<dbReference type="SMART" id="SM00513">
    <property type="entry name" value="SAP"/>
    <property type="match status" value="1"/>
</dbReference>
<dbReference type="InterPro" id="IPR035979">
    <property type="entry name" value="RBD_domain_sf"/>
</dbReference>
<feature type="region of interest" description="Disordered" evidence="1">
    <location>
        <begin position="287"/>
        <end position="348"/>
    </location>
</feature>
<comment type="caution">
    <text evidence="2">The sequence shown here is derived from an EMBL/GenBank/DDBJ whole genome shotgun (WGS) entry which is preliminary data.</text>
</comment>
<feature type="region of interest" description="Disordered" evidence="1">
    <location>
        <begin position="225"/>
        <end position="274"/>
    </location>
</feature>
<dbReference type="Gene3D" id="1.10.720.30">
    <property type="entry name" value="SAP domain"/>
    <property type="match status" value="1"/>
</dbReference>
<feature type="compositionally biased region" description="Basic and acidic residues" evidence="1">
    <location>
        <begin position="122"/>
        <end position="150"/>
    </location>
</feature>
<protein>
    <submittedName>
        <fullName evidence="2">Apoptotic chromatin condensation inducer in the nucleus</fullName>
    </submittedName>
</protein>
<dbReference type="InterPro" id="IPR052793">
    <property type="entry name" value="EJC-associated_protein"/>
</dbReference>
<feature type="compositionally biased region" description="Basic and acidic residues" evidence="1">
    <location>
        <begin position="439"/>
        <end position="467"/>
    </location>
</feature>
<dbReference type="PANTHER" id="PTHR46589:SF1">
    <property type="entry name" value="APOPTOTIC CHROMATIN CONDENSATION INDUCER IN THE NUCLEUS"/>
    <property type="match status" value="1"/>
</dbReference>
<dbReference type="GO" id="GO:0061574">
    <property type="term" value="C:ASAP complex"/>
    <property type="evidence" value="ECO:0007669"/>
    <property type="project" value="TreeGrafter"/>
</dbReference>
<evidence type="ECO:0000313" key="2">
    <source>
        <dbReference type="EMBL" id="CAB4008106.1"/>
    </source>
</evidence>
<evidence type="ECO:0000313" key="3">
    <source>
        <dbReference type="Proteomes" id="UP001152795"/>
    </source>
</evidence>
<feature type="compositionally biased region" description="Polar residues" evidence="1">
    <location>
        <begin position="107"/>
        <end position="119"/>
    </location>
</feature>
<feature type="compositionally biased region" description="Basic and acidic residues" evidence="1">
    <location>
        <begin position="524"/>
        <end position="585"/>
    </location>
</feature>
<feature type="region of interest" description="Disordered" evidence="1">
    <location>
        <begin position="67"/>
        <end position="205"/>
    </location>
</feature>
<dbReference type="InterPro" id="IPR012677">
    <property type="entry name" value="Nucleotide-bd_a/b_plait_sf"/>
</dbReference>
<dbReference type="GO" id="GO:0003723">
    <property type="term" value="F:RNA binding"/>
    <property type="evidence" value="ECO:0007669"/>
    <property type="project" value="UniProtKB-UniRule"/>
</dbReference>
<feature type="compositionally biased region" description="Low complexity" evidence="1">
    <location>
        <begin position="86"/>
        <end position="99"/>
    </location>
</feature>
<feature type="compositionally biased region" description="Acidic residues" evidence="1">
    <location>
        <begin position="232"/>
        <end position="244"/>
    </location>
</feature>
<dbReference type="InterPro" id="IPR032552">
    <property type="entry name" value="RSB_motif"/>
</dbReference>
<dbReference type="PROSITE" id="PS50102">
    <property type="entry name" value="RRM"/>
    <property type="match status" value="1"/>
</dbReference>
<dbReference type="InterPro" id="IPR003034">
    <property type="entry name" value="SAP_dom"/>
</dbReference>
<dbReference type="AlphaFoldDB" id="A0A6S7HSH0"/>
<dbReference type="Pfam" id="PF02037">
    <property type="entry name" value="SAP"/>
    <property type="match status" value="1"/>
</dbReference>
<keyword evidence="3" id="KW-1185">Reference proteome</keyword>
<feature type="compositionally biased region" description="Acidic residues" evidence="1">
    <location>
        <begin position="151"/>
        <end position="161"/>
    </location>
</feature>
<accession>A0A6S7HSH0</accession>
<evidence type="ECO:0000256" key="1">
    <source>
        <dbReference type="SAM" id="MobiDB-lite"/>
    </source>
</evidence>
<dbReference type="EMBL" id="CACRXK020006022">
    <property type="protein sequence ID" value="CAB4008106.1"/>
    <property type="molecule type" value="Genomic_DNA"/>
</dbReference>
<dbReference type="Gene3D" id="3.30.70.330">
    <property type="match status" value="1"/>
</dbReference>
<dbReference type="InterPro" id="IPR000504">
    <property type="entry name" value="RRM_dom"/>
</dbReference>
<sequence>MRRRRKYLISNNMASAREDFANLDQFQINDKPLTKLKVDELKQESRGLEKSGLKKELQERLCEALVKERTKAENSNSPEEKPSMNSDETSSQEVSSTTTDIKEMPSITDTQDSNGQDEAQATEDKIDSVGNKDEKKSSEAETTDNKKNETEELEDGEIVGQEDEKKKPAVPEKRRRISLIRQSSNNPPTPGTRKRKWSSNKPKSSVVITTDSLKELIPGVQLASTPALEAVMELDDDKDDEEEGKGEKQGEEKEQRNEKTSNNKLEEKSPYKRRIVQVADSKTVTLGQVVNEAEPDKEQNDVTIAEPTQPRVDTPTGAGSHDDNQSLATPPSSETATPVKREISPPRNLPSCAIHVSNLVRPFTQKQLMQYLSQFGAVTEEGFWMNKIKSHCYIIYPSVDEATSARQSIHGQRWPATSPKTLRVDFADNDKMLEETDSALGKKIEESTEEKQEKVQDGKERSRSKEKSSRKHKEKKEEKKKDEPSAANLLDKLFRKTTTVPCIYWLPLTNEQIVMKEKEREERRKLRELAMQQEDKQGEQKPRDAARKPQDRGKPQDREKPRETERPKVREMPRDQERRPLRDNRGSSPPLRQRPDRRPSPAKRRSRSPAFRRAPNRRR</sequence>
<feature type="compositionally biased region" description="Basic and acidic residues" evidence="1">
    <location>
        <begin position="67"/>
        <end position="82"/>
    </location>
</feature>
<dbReference type="OrthoDB" id="5348404at2759"/>
<feature type="compositionally biased region" description="Basic and acidic residues" evidence="1">
    <location>
        <begin position="475"/>
        <end position="484"/>
    </location>
</feature>
<feature type="compositionally biased region" description="Basic and acidic residues" evidence="1">
    <location>
        <begin position="162"/>
        <end position="172"/>
    </location>
</feature>
<dbReference type="InterPro" id="IPR036361">
    <property type="entry name" value="SAP_dom_sf"/>
</dbReference>
<dbReference type="GO" id="GO:0008380">
    <property type="term" value="P:RNA splicing"/>
    <property type="evidence" value="ECO:0007669"/>
    <property type="project" value="TreeGrafter"/>
</dbReference>
<dbReference type="Pfam" id="PF16294">
    <property type="entry name" value="RSB_motif"/>
    <property type="match status" value="1"/>
</dbReference>
<dbReference type="Proteomes" id="UP001152795">
    <property type="component" value="Unassembled WGS sequence"/>
</dbReference>